<dbReference type="InterPro" id="IPR000639">
    <property type="entry name" value="Epox_hydrolase-like"/>
</dbReference>
<dbReference type="InterPro" id="IPR000073">
    <property type="entry name" value="AB_hydrolase_1"/>
</dbReference>
<dbReference type="PANTHER" id="PTHR43798">
    <property type="entry name" value="MONOACYLGLYCEROL LIPASE"/>
    <property type="match status" value="1"/>
</dbReference>
<dbReference type="KEGG" id="tzo:THMIRHAT_09140"/>
<evidence type="ECO:0000313" key="2">
    <source>
        <dbReference type="EMBL" id="BBP43168.1"/>
    </source>
</evidence>
<dbReference type="Pfam" id="PF00561">
    <property type="entry name" value="Abhydrolase_1"/>
    <property type="match status" value="1"/>
</dbReference>
<feature type="domain" description="AB hydrolase-1" evidence="1">
    <location>
        <begin position="22"/>
        <end position="266"/>
    </location>
</feature>
<dbReference type="GO" id="GO:0016020">
    <property type="term" value="C:membrane"/>
    <property type="evidence" value="ECO:0007669"/>
    <property type="project" value="TreeGrafter"/>
</dbReference>
<dbReference type="PRINTS" id="PR00412">
    <property type="entry name" value="EPOXHYDRLASE"/>
</dbReference>
<name>A0A6F8PM72_9GAMM</name>
<dbReference type="InterPro" id="IPR029058">
    <property type="entry name" value="AB_hydrolase_fold"/>
</dbReference>
<dbReference type="SUPFAM" id="SSF53474">
    <property type="entry name" value="alpha/beta-Hydrolases"/>
    <property type="match status" value="1"/>
</dbReference>
<dbReference type="PANTHER" id="PTHR43798:SF33">
    <property type="entry name" value="HYDROLASE, PUTATIVE (AFU_ORTHOLOGUE AFUA_2G14860)-RELATED"/>
    <property type="match status" value="1"/>
</dbReference>
<gene>
    <name evidence="2" type="ORF">THMIRHAT_09140</name>
</gene>
<accession>A0A6F8PM72</accession>
<dbReference type="Proteomes" id="UP000501466">
    <property type="component" value="Chromosome"/>
</dbReference>
<evidence type="ECO:0000313" key="3">
    <source>
        <dbReference type="Proteomes" id="UP000501466"/>
    </source>
</evidence>
<evidence type="ECO:0000259" key="1">
    <source>
        <dbReference type="Pfam" id="PF00561"/>
    </source>
</evidence>
<proteinExistence type="predicted"/>
<dbReference type="GO" id="GO:0003824">
    <property type="term" value="F:catalytic activity"/>
    <property type="evidence" value="ECO:0007669"/>
    <property type="project" value="InterPro"/>
</dbReference>
<dbReference type="AlphaFoldDB" id="A0A6F8PM72"/>
<protein>
    <recommendedName>
        <fullName evidence="1">AB hydrolase-1 domain-containing protein</fullName>
    </recommendedName>
</protein>
<dbReference type="PRINTS" id="PR00111">
    <property type="entry name" value="ABHYDROLASE"/>
</dbReference>
<keyword evidence="3" id="KW-1185">Reference proteome</keyword>
<dbReference type="InterPro" id="IPR050266">
    <property type="entry name" value="AB_hydrolase_sf"/>
</dbReference>
<dbReference type="EMBL" id="AP021888">
    <property type="protein sequence ID" value="BBP43168.1"/>
    <property type="molecule type" value="Genomic_DNA"/>
</dbReference>
<reference evidence="3" key="1">
    <citation type="submission" date="2019-11" db="EMBL/GenBank/DDBJ databases">
        <title>Isolation and characterization of two novel species in the genus Thiomicrorhabdus.</title>
        <authorList>
            <person name="Mochizuki J."/>
            <person name="Kojima H."/>
            <person name="Fukui M."/>
        </authorList>
    </citation>
    <scope>NUCLEOTIDE SEQUENCE [LARGE SCALE GENOMIC DNA]</scope>
    <source>
        <strain evidence="3">AkT22</strain>
    </source>
</reference>
<organism evidence="2 3">
    <name type="scientific">Thiosulfativibrio zosterae</name>
    <dbReference type="NCBI Taxonomy" id="2675053"/>
    <lineage>
        <taxon>Bacteria</taxon>
        <taxon>Pseudomonadati</taxon>
        <taxon>Pseudomonadota</taxon>
        <taxon>Gammaproteobacteria</taxon>
        <taxon>Thiotrichales</taxon>
        <taxon>Piscirickettsiaceae</taxon>
        <taxon>Thiosulfativibrio</taxon>
    </lineage>
</organism>
<dbReference type="Gene3D" id="3.40.50.1820">
    <property type="entry name" value="alpha/beta hydrolase"/>
    <property type="match status" value="1"/>
</dbReference>
<sequence length="279" mass="31896">MPSQSTIQYHAMGQKEHPVAFILGGGPAFSSWNLEPIQQQVADMGFYAILMDMQGIGENASPLNGPILPSWITQIAAVKQSLAPNQSVTLIGHSWGALMAMLYQRAHPDSVNKLILLNPVDPEKKAMEHLTTEIDQRNTQETSDNTSLEEDWDNSVPENIDLNKITLRQIQQVLPTYFYDYQLGLKYAQQFSAADFNIDLNVNTWKEYDANPIKYHQISAELPKYFMDCTQDYLMPYNLKAMQAHWSFQQVAVFEKCGHFPWIERPTLFTTTLKQFLED</sequence>